<reference evidence="1" key="1">
    <citation type="journal article" date="2015" name="Nature">
        <title>Complex archaea that bridge the gap between prokaryotes and eukaryotes.</title>
        <authorList>
            <person name="Spang A."/>
            <person name="Saw J.H."/>
            <person name="Jorgensen S.L."/>
            <person name="Zaremba-Niedzwiedzka K."/>
            <person name="Martijn J."/>
            <person name="Lind A.E."/>
            <person name="van Eijk R."/>
            <person name="Schleper C."/>
            <person name="Guy L."/>
            <person name="Ettema T.J."/>
        </authorList>
    </citation>
    <scope>NUCLEOTIDE SEQUENCE</scope>
</reference>
<evidence type="ECO:0000313" key="1">
    <source>
        <dbReference type="EMBL" id="KKK84014.1"/>
    </source>
</evidence>
<protein>
    <recommendedName>
        <fullName evidence="2">Sulfatase N-terminal domain-containing protein</fullName>
    </recommendedName>
</protein>
<organism evidence="1">
    <name type="scientific">marine sediment metagenome</name>
    <dbReference type="NCBI Taxonomy" id="412755"/>
    <lineage>
        <taxon>unclassified sequences</taxon>
        <taxon>metagenomes</taxon>
        <taxon>ecological metagenomes</taxon>
    </lineage>
</organism>
<dbReference type="SUPFAM" id="SSF53649">
    <property type="entry name" value="Alkaline phosphatase-like"/>
    <property type="match status" value="1"/>
</dbReference>
<dbReference type="AlphaFoldDB" id="A0A0F9B043"/>
<dbReference type="Gene3D" id="3.40.720.10">
    <property type="entry name" value="Alkaline Phosphatase, subunit A"/>
    <property type="match status" value="1"/>
</dbReference>
<accession>A0A0F9B043</accession>
<sequence length="128" mass="15028">MGTGNHRSSYPIPEFIRGFPAYLREAGYYTSNNSKTDYNTSEARRISLESWDESSDTAGWWKRKPGQPFFAVFNFIDSHQSRVMTNPWTIYKSQVLDHLDKEEIIDPEDITMPPFYKDSPPMRKEHSR</sequence>
<proteinExistence type="predicted"/>
<dbReference type="InterPro" id="IPR017850">
    <property type="entry name" value="Alkaline_phosphatase_core_sf"/>
</dbReference>
<dbReference type="EMBL" id="LAZR01051965">
    <property type="protein sequence ID" value="KKK84014.1"/>
    <property type="molecule type" value="Genomic_DNA"/>
</dbReference>
<feature type="non-terminal residue" evidence="1">
    <location>
        <position position="128"/>
    </location>
</feature>
<gene>
    <name evidence="1" type="ORF">LCGC14_2787590</name>
</gene>
<name>A0A0F9B043_9ZZZZ</name>
<evidence type="ECO:0008006" key="2">
    <source>
        <dbReference type="Google" id="ProtNLM"/>
    </source>
</evidence>
<comment type="caution">
    <text evidence="1">The sequence shown here is derived from an EMBL/GenBank/DDBJ whole genome shotgun (WGS) entry which is preliminary data.</text>
</comment>